<protein>
    <recommendedName>
        <fullName evidence="1">protein-ribulosamine 3-kinase</fullName>
        <ecNumber evidence="1">2.7.1.172</ecNumber>
    </recommendedName>
</protein>
<keyword evidence="3" id="KW-0808">Transferase</keyword>
<comment type="caution">
    <text evidence="4">The sequence shown here is derived from an EMBL/GenBank/DDBJ whole genome shotgun (WGS) entry which is preliminary data.</text>
</comment>
<evidence type="ECO:0000256" key="1">
    <source>
        <dbReference type="ARBA" id="ARBA00011961"/>
    </source>
</evidence>
<evidence type="ECO:0000256" key="3">
    <source>
        <dbReference type="PIRNR" id="PIRNR006221"/>
    </source>
</evidence>
<dbReference type="InterPro" id="IPR016477">
    <property type="entry name" value="Fructo-/Ketosamine-3-kinase"/>
</dbReference>
<dbReference type="EMBL" id="JANBOI010001021">
    <property type="protein sequence ID" value="KAJ1727669.1"/>
    <property type="molecule type" value="Genomic_DNA"/>
</dbReference>
<gene>
    <name evidence="4" type="ORF">LPJ61_004453</name>
</gene>
<dbReference type="Pfam" id="PF03881">
    <property type="entry name" value="Fructosamin_kin"/>
    <property type="match status" value="1"/>
</dbReference>
<comment type="catalytic activity">
    <reaction evidence="2">
        <text>N(6)-D-ribulosyl-L-lysyl-[protein] + ATP = N(6)-(3-O-phospho-D-ribulosyl)-L-lysyl-[protein] + ADP + H(+)</text>
        <dbReference type="Rhea" id="RHEA:48432"/>
        <dbReference type="Rhea" id="RHEA-COMP:12103"/>
        <dbReference type="Rhea" id="RHEA-COMP:12104"/>
        <dbReference type="ChEBI" id="CHEBI:15378"/>
        <dbReference type="ChEBI" id="CHEBI:30616"/>
        <dbReference type="ChEBI" id="CHEBI:90418"/>
        <dbReference type="ChEBI" id="CHEBI:90420"/>
        <dbReference type="ChEBI" id="CHEBI:456216"/>
        <dbReference type="EC" id="2.7.1.172"/>
    </reaction>
    <physiologicalReaction direction="left-to-right" evidence="2">
        <dbReference type="Rhea" id="RHEA:48433"/>
    </physiologicalReaction>
</comment>
<keyword evidence="3" id="KW-0418">Kinase</keyword>
<keyword evidence="5" id="KW-1185">Reference proteome</keyword>
<dbReference type="GO" id="GO:0102193">
    <property type="term" value="F:protein-ribulosamine 3-kinase activity"/>
    <property type="evidence" value="ECO:0007669"/>
    <property type="project" value="UniProtKB-EC"/>
</dbReference>
<comment type="similarity">
    <text evidence="3">Belongs to the fructosamine kinase family.</text>
</comment>
<organism evidence="4 5">
    <name type="scientific">Coemansia biformis</name>
    <dbReference type="NCBI Taxonomy" id="1286918"/>
    <lineage>
        <taxon>Eukaryota</taxon>
        <taxon>Fungi</taxon>
        <taxon>Fungi incertae sedis</taxon>
        <taxon>Zoopagomycota</taxon>
        <taxon>Kickxellomycotina</taxon>
        <taxon>Kickxellomycetes</taxon>
        <taxon>Kickxellales</taxon>
        <taxon>Kickxellaceae</taxon>
        <taxon>Coemansia</taxon>
    </lineage>
</organism>
<dbReference type="GO" id="GO:0016301">
    <property type="term" value="F:kinase activity"/>
    <property type="evidence" value="ECO:0007669"/>
    <property type="project" value="UniProtKB-UniRule"/>
</dbReference>
<dbReference type="SUPFAM" id="SSF56112">
    <property type="entry name" value="Protein kinase-like (PK-like)"/>
    <property type="match status" value="1"/>
</dbReference>
<sequence>MAGVELAAAVAVSLERSGFSGCTEVVSMRPVNGGSINDAYVATMASGERLFVKYHQAEPGLGADQCAMMFDAEWNGLELLRKAGCFRVPQPLAVGRLASGAFLAMEHIDIRPLRDQRRFGELLAEMHLAVGAERFGLESDNWIGSTPQPNKWHASWVDLLRVRLEYQLDRAQLTGEAGQMGQALLQRLPSFFEGVEIRPSLIHGDLYAGNCAADEHGNPVVYDPAVYWGHHESELGIMHMFGGFSPELFEAYHQRIPRAPGFDKRLAIYQLYHALNHYNLFGSGYRTMCASLLKQALS</sequence>
<dbReference type="EC" id="2.7.1.172" evidence="1"/>
<dbReference type="Gene3D" id="3.30.200.20">
    <property type="entry name" value="Phosphorylase Kinase, domain 1"/>
    <property type="match status" value="1"/>
</dbReference>
<dbReference type="InterPro" id="IPR011009">
    <property type="entry name" value="Kinase-like_dom_sf"/>
</dbReference>
<dbReference type="PIRSF" id="PIRSF006221">
    <property type="entry name" value="Ketosamine-3-kinase"/>
    <property type="match status" value="1"/>
</dbReference>
<dbReference type="AlphaFoldDB" id="A0A9W8CUN6"/>
<dbReference type="PANTHER" id="PTHR12149">
    <property type="entry name" value="FRUCTOSAMINE 3 KINASE-RELATED PROTEIN"/>
    <property type="match status" value="1"/>
</dbReference>
<dbReference type="OrthoDB" id="5772781at2759"/>
<evidence type="ECO:0000256" key="2">
    <source>
        <dbReference type="ARBA" id="ARBA00048655"/>
    </source>
</evidence>
<dbReference type="Proteomes" id="UP001143981">
    <property type="component" value="Unassembled WGS sequence"/>
</dbReference>
<reference evidence="4" key="1">
    <citation type="submission" date="2022-07" db="EMBL/GenBank/DDBJ databases">
        <title>Phylogenomic reconstructions and comparative analyses of Kickxellomycotina fungi.</title>
        <authorList>
            <person name="Reynolds N.K."/>
            <person name="Stajich J.E."/>
            <person name="Barry K."/>
            <person name="Grigoriev I.V."/>
            <person name="Crous P."/>
            <person name="Smith M.E."/>
        </authorList>
    </citation>
    <scope>NUCLEOTIDE SEQUENCE</scope>
    <source>
        <strain evidence="4">BCRC 34381</strain>
    </source>
</reference>
<name>A0A9W8CUN6_9FUNG</name>
<proteinExistence type="inferred from homology"/>
<evidence type="ECO:0000313" key="4">
    <source>
        <dbReference type="EMBL" id="KAJ1727669.1"/>
    </source>
</evidence>
<evidence type="ECO:0000313" key="5">
    <source>
        <dbReference type="Proteomes" id="UP001143981"/>
    </source>
</evidence>
<dbReference type="Gene3D" id="3.90.1200.10">
    <property type="match status" value="1"/>
</dbReference>
<dbReference type="PANTHER" id="PTHR12149:SF8">
    <property type="entry name" value="PROTEIN-RIBULOSAMINE 3-KINASE"/>
    <property type="match status" value="1"/>
</dbReference>
<accession>A0A9W8CUN6</accession>